<evidence type="ECO:0000256" key="3">
    <source>
        <dbReference type="PROSITE-ProRule" id="PRU00169"/>
    </source>
</evidence>
<dbReference type="PANTHER" id="PTHR43214">
    <property type="entry name" value="TWO-COMPONENT RESPONSE REGULATOR"/>
    <property type="match status" value="1"/>
</dbReference>
<evidence type="ECO:0000256" key="1">
    <source>
        <dbReference type="ARBA" id="ARBA00022553"/>
    </source>
</evidence>
<dbReference type="EMBL" id="JACPRF010000282">
    <property type="protein sequence ID" value="MBI2877079.1"/>
    <property type="molecule type" value="Genomic_DNA"/>
</dbReference>
<dbReference type="Pfam" id="PF00196">
    <property type="entry name" value="GerE"/>
    <property type="match status" value="1"/>
</dbReference>
<sequence length="219" mass="24429">MKPIENTVLPTRQAKTRVLLVDKERLFRQCLKLLLELEPDIHVIGEAKDGEEAVIMAIEATPDMIIMDVDLPGLSGLKAAWLIRERLPAARILMLSMQKNEELVRESFAAGALGYALKDAGHQEFLRIVTKMIQGESITSPFLLVPEPKAASPLSALTTKEYNILCYLSRGMSNKEIATATSLSPETVKSHLRRIYTKLNVRGRAEAMRIFFVSLPEKG</sequence>
<feature type="domain" description="Response regulatory" evidence="5">
    <location>
        <begin position="17"/>
        <end position="133"/>
    </location>
</feature>
<dbReference type="SMART" id="SM00448">
    <property type="entry name" value="REC"/>
    <property type="match status" value="1"/>
</dbReference>
<dbReference type="CDD" id="cd06170">
    <property type="entry name" value="LuxR_C_like"/>
    <property type="match status" value="1"/>
</dbReference>
<comment type="caution">
    <text evidence="6">The sequence shown here is derived from an EMBL/GenBank/DDBJ whole genome shotgun (WGS) entry which is preliminary data.</text>
</comment>
<gene>
    <name evidence="6" type="ORF">HYY20_09385</name>
</gene>
<dbReference type="PROSITE" id="PS50043">
    <property type="entry name" value="HTH_LUXR_2"/>
    <property type="match status" value="1"/>
</dbReference>
<dbReference type="InterPro" id="IPR058245">
    <property type="entry name" value="NreC/VraR/RcsB-like_REC"/>
</dbReference>
<dbReference type="PROSITE" id="PS00622">
    <property type="entry name" value="HTH_LUXR_1"/>
    <property type="match status" value="1"/>
</dbReference>
<dbReference type="InterPro" id="IPR001789">
    <property type="entry name" value="Sig_transdc_resp-reg_receiver"/>
</dbReference>
<feature type="domain" description="HTH luxR-type" evidence="4">
    <location>
        <begin position="150"/>
        <end position="215"/>
    </location>
</feature>
<dbReference type="PROSITE" id="PS50110">
    <property type="entry name" value="RESPONSE_REGULATORY"/>
    <property type="match status" value="1"/>
</dbReference>
<dbReference type="InterPro" id="IPR011006">
    <property type="entry name" value="CheY-like_superfamily"/>
</dbReference>
<accession>A0A932FZ36</accession>
<dbReference type="PRINTS" id="PR00038">
    <property type="entry name" value="HTHLUXR"/>
</dbReference>
<dbReference type="SMART" id="SM00421">
    <property type="entry name" value="HTH_LUXR"/>
    <property type="match status" value="1"/>
</dbReference>
<dbReference type="CDD" id="cd17535">
    <property type="entry name" value="REC_NarL-like"/>
    <property type="match status" value="1"/>
</dbReference>
<dbReference type="InterPro" id="IPR000792">
    <property type="entry name" value="Tscrpt_reg_LuxR_C"/>
</dbReference>
<dbReference type="GO" id="GO:0006355">
    <property type="term" value="P:regulation of DNA-templated transcription"/>
    <property type="evidence" value="ECO:0007669"/>
    <property type="project" value="InterPro"/>
</dbReference>
<evidence type="ECO:0000259" key="5">
    <source>
        <dbReference type="PROSITE" id="PS50110"/>
    </source>
</evidence>
<proteinExistence type="predicted"/>
<evidence type="ECO:0000256" key="2">
    <source>
        <dbReference type="ARBA" id="ARBA00023125"/>
    </source>
</evidence>
<dbReference type="Pfam" id="PF00072">
    <property type="entry name" value="Response_reg"/>
    <property type="match status" value="1"/>
</dbReference>
<dbReference type="InterPro" id="IPR016032">
    <property type="entry name" value="Sig_transdc_resp-reg_C-effctor"/>
</dbReference>
<dbReference type="GO" id="GO:0003677">
    <property type="term" value="F:DNA binding"/>
    <property type="evidence" value="ECO:0007669"/>
    <property type="project" value="UniProtKB-KW"/>
</dbReference>
<dbReference type="Proteomes" id="UP000769766">
    <property type="component" value="Unassembled WGS sequence"/>
</dbReference>
<evidence type="ECO:0000313" key="6">
    <source>
        <dbReference type="EMBL" id="MBI2877079.1"/>
    </source>
</evidence>
<name>A0A932FZ36_UNCTE</name>
<organism evidence="6 7">
    <name type="scientific">Tectimicrobiota bacterium</name>
    <dbReference type="NCBI Taxonomy" id="2528274"/>
    <lineage>
        <taxon>Bacteria</taxon>
        <taxon>Pseudomonadati</taxon>
        <taxon>Nitrospinota/Tectimicrobiota group</taxon>
        <taxon>Candidatus Tectimicrobiota</taxon>
    </lineage>
</organism>
<dbReference type="SUPFAM" id="SSF46894">
    <property type="entry name" value="C-terminal effector domain of the bipartite response regulators"/>
    <property type="match status" value="1"/>
</dbReference>
<dbReference type="SUPFAM" id="SSF52172">
    <property type="entry name" value="CheY-like"/>
    <property type="match status" value="1"/>
</dbReference>
<keyword evidence="2" id="KW-0238">DNA-binding</keyword>
<keyword evidence="1 3" id="KW-0597">Phosphoprotein</keyword>
<reference evidence="6" key="1">
    <citation type="submission" date="2020-07" db="EMBL/GenBank/DDBJ databases">
        <title>Huge and variable diversity of episymbiotic CPR bacteria and DPANN archaea in groundwater ecosystems.</title>
        <authorList>
            <person name="He C.Y."/>
            <person name="Keren R."/>
            <person name="Whittaker M."/>
            <person name="Farag I.F."/>
            <person name="Doudna J."/>
            <person name="Cate J.H.D."/>
            <person name="Banfield J.F."/>
        </authorList>
    </citation>
    <scope>NUCLEOTIDE SEQUENCE</scope>
    <source>
        <strain evidence="6">NC_groundwater_672_Ag_B-0.1um_62_36</strain>
    </source>
</reference>
<evidence type="ECO:0000259" key="4">
    <source>
        <dbReference type="PROSITE" id="PS50043"/>
    </source>
</evidence>
<dbReference type="AlphaFoldDB" id="A0A932FZ36"/>
<dbReference type="Gene3D" id="3.40.50.2300">
    <property type="match status" value="1"/>
</dbReference>
<evidence type="ECO:0000313" key="7">
    <source>
        <dbReference type="Proteomes" id="UP000769766"/>
    </source>
</evidence>
<feature type="modified residue" description="4-aspartylphosphate" evidence="3">
    <location>
        <position position="68"/>
    </location>
</feature>
<protein>
    <submittedName>
        <fullName evidence="6">Response regulator transcription factor</fullName>
    </submittedName>
</protein>
<dbReference type="GO" id="GO:0000160">
    <property type="term" value="P:phosphorelay signal transduction system"/>
    <property type="evidence" value="ECO:0007669"/>
    <property type="project" value="InterPro"/>
</dbReference>
<dbReference type="InterPro" id="IPR039420">
    <property type="entry name" value="WalR-like"/>
</dbReference>